<dbReference type="Pfam" id="PF11195">
    <property type="entry name" value="Tad2-like"/>
    <property type="match status" value="1"/>
</dbReference>
<sequence length="98" mass="11137">MLFSDALQFLQDGQMVQREGWNGKGMFVFRQIPATIDIEIIPNMQSLPDTVKAEFVTRGKSIHYNNQFAIVNQDNQINSWVPSVSDIQAEDWGLFGSD</sequence>
<accession>A0A0F9NQL2</accession>
<gene>
    <name evidence="2" type="ORF">LCGC14_0938010</name>
</gene>
<protein>
    <recommendedName>
        <fullName evidence="1">Thoeris anti-defense 2-like domain-containing protein</fullName>
    </recommendedName>
</protein>
<feature type="domain" description="Thoeris anti-defense 2-like" evidence="1">
    <location>
        <begin position="1"/>
        <end position="94"/>
    </location>
</feature>
<evidence type="ECO:0000313" key="2">
    <source>
        <dbReference type="EMBL" id="KKN20219.1"/>
    </source>
</evidence>
<dbReference type="InterPro" id="IPR021361">
    <property type="entry name" value="Tad2-like_dom"/>
</dbReference>
<evidence type="ECO:0000259" key="1">
    <source>
        <dbReference type="Pfam" id="PF11195"/>
    </source>
</evidence>
<reference evidence="2" key="1">
    <citation type="journal article" date="2015" name="Nature">
        <title>Complex archaea that bridge the gap between prokaryotes and eukaryotes.</title>
        <authorList>
            <person name="Spang A."/>
            <person name="Saw J.H."/>
            <person name="Jorgensen S.L."/>
            <person name="Zaremba-Niedzwiedzka K."/>
            <person name="Martijn J."/>
            <person name="Lind A.E."/>
            <person name="van Eijk R."/>
            <person name="Schleper C."/>
            <person name="Guy L."/>
            <person name="Ettema T.J."/>
        </authorList>
    </citation>
    <scope>NUCLEOTIDE SEQUENCE</scope>
</reference>
<dbReference type="AlphaFoldDB" id="A0A0F9NQL2"/>
<comment type="caution">
    <text evidence="2">The sequence shown here is derived from an EMBL/GenBank/DDBJ whole genome shotgun (WGS) entry which is preliminary data.</text>
</comment>
<organism evidence="2">
    <name type="scientific">marine sediment metagenome</name>
    <dbReference type="NCBI Taxonomy" id="412755"/>
    <lineage>
        <taxon>unclassified sequences</taxon>
        <taxon>metagenomes</taxon>
        <taxon>ecological metagenomes</taxon>
    </lineage>
</organism>
<dbReference type="EMBL" id="LAZR01003264">
    <property type="protein sequence ID" value="KKN20219.1"/>
    <property type="molecule type" value="Genomic_DNA"/>
</dbReference>
<proteinExistence type="predicted"/>
<name>A0A0F9NQL2_9ZZZZ</name>